<evidence type="ECO:0000313" key="2">
    <source>
        <dbReference type="EMBL" id="CAG6455666.1"/>
    </source>
</evidence>
<accession>A0A8D8F258</accession>
<dbReference type="AlphaFoldDB" id="A0A8D8F258"/>
<organism evidence="2">
    <name type="scientific">Culex pipiens</name>
    <name type="common">House mosquito</name>
    <dbReference type="NCBI Taxonomy" id="7175"/>
    <lineage>
        <taxon>Eukaryota</taxon>
        <taxon>Metazoa</taxon>
        <taxon>Ecdysozoa</taxon>
        <taxon>Arthropoda</taxon>
        <taxon>Hexapoda</taxon>
        <taxon>Insecta</taxon>
        <taxon>Pterygota</taxon>
        <taxon>Neoptera</taxon>
        <taxon>Endopterygota</taxon>
        <taxon>Diptera</taxon>
        <taxon>Nematocera</taxon>
        <taxon>Culicoidea</taxon>
        <taxon>Culicidae</taxon>
        <taxon>Culicinae</taxon>
        <taxon>Culicini</taxon>
        <taxon>Culex</taxon>
        <taxon>Culex</taxon>
    </lineage>
</organism>
<feature type="compositionally biased region" description="Basic residues" evidence="1">
    <location>
        <begin position="187"/>
        <end position="196"/>
    </location>
</feature>
<dbReference type="EMBL" id="HBUE01029072">
    <property type="protein sequence ID" value="CAG6455666.1"/>
    <property type="molecule type" value="Transcribed_RNA"/>
</dbReference>
<protein>
    <submittedName>
        <fullName evidence="2">(northern house mosquito) hypothetical protein</fullName>
    </submittedName>
</protein>
<name>A0A8D8F258_CULPI</name>
<proteinExistence type="predicted"/>
<sequence length="196" mass="22722">MIGECGNIATLSMVGPEVWSWGSTTKTDCFTRWTTVELISYEKKIRALPEEYRQNSYLVLQMDLPRVIMKELEFKQRCYLPSFAFGFERLSYDLQTRKKPLSKTVLRSPSGSHDKQVDINYLVHIPQNRSIVRITSILKSYKVIVCFKDKINVSPSCDTAQAQRRVYPRPPRCNGWPRPKLNVNSSNRKRKSNAKS</sequence>
<evidence type="ECO:0000256" key="1">
    <source>
        <dbReference type="SAM" id="MobiDB-lite"/>
    </source>
</evidence>
<feature type="region of interest" description="Disordered" evidence="1">
    <location>
        <begin position="168"/>
        <end position="196"/>
    </location>
</feature>
<reference evidence="2" key="1">
    <citation type="submission" date="2021-05" db="EMBL/GenBank/DDBJ databases">
        <authorList>
            <person name="Alioto T."/>
            <person name="Alioto T."/>
            <person name="Gomez Garrido J."/>
        </authorList>
    </citation>
    <scope>NUCLEOTIDE SEQUENCE</scope>
</reference>